<proteinExistence type="predicted"/>
<dbReference type="GO" id="GO:0000976">
    <property type="term" value="F:transcription cis-regulatory region binding"/>
    <property type="evidence" value="ECO:0007669"/>
    <property type="project" value="TreeGrafter"/>
</dbReference>
<organism evidence="5 6">
    <name type="scientific">Acidipropionibacterium virtanenii</name>
    <dbReference type="NCBI Taxonomy" id="2057246"/>
    <lineage>
        <taxon>Bacteria</taxon>
        <taxon>Bacillati</taxon>
        <taxon>Actinomycetota</taxon>
        <taxon>Actinomycetes</taxon>
        <taxon>Propionibacteriales</taxon>
        <taxon>Propionibacteriaceae</taxon>
        <taxon>Acidipropionibacterium</taxon>
    </lineage>
</organism>
<dbReference type="Pfam" id="PF00356">
    <property type="entry name" value="LacI"/>
    <property type="match status" value="1"/>
</dbReference>
<evidence type="ECO:0000256" key="3">
    <source>
        <dbReference type="ARBA" id="ARBA00023163"/>
    </source>
</evidence>
<protein>
    <submittedName>
        <fullName evidence="5">Putative HTH-type transcriptional repressor ExuR</fullName>
    </submittedName>
</protein>
<dbReference type="Gene3D" id="3.40.50.2300">
    <property type="match status" value="2"/>
</dbReference>
<dbReference type="EMBL" id="CP025198">
    <property type="protein sequence ID" value="AXE39531.1"/>
    <property type="molecule type" value="Genomic_DNA"/>
</dbReference>
<accession>A0A344UW83</accession>
<dbReference type="PROSITE" id="PS50932">
    <property type="entry name" value="HTH_LACI_2"/>
    <property type="match status" value="1"/>
</dbReference>
<evidence type="ECO:0000313" key="5">
    <source>
        <dbReference type="EMBL" id="AXE39531.1"/>
    </source>
</evidence>
<dbReference type="PANTHER" id="PTHR30146">
    <property type="entry name" value="LACI-RELATED TRANSCRIPTIONAL REPRESSOR"/>
    <property type="match status" value="1"/>
</dbReference>
<evidence type="ECO:0000256" key="2">
    <source>
        <dbReference type="ARBA" id="ARBA00023125"/>
    </source>
</evidence>
<gene>
    <name evidence="5" type="primary">exuR</name>
    <name evidence="5" type="ORF">JS278_02392</name>
</gene>
<feature type="domain" description="HTH lacI-type" evidence="4">
    <location>
        <begin position="8"/>
        <end position="62"/>
    </location>
</feature>
<evidence type="ECO:0000313" key="6">
    <source>
        <dbReference type="Proteomes" id="UP000251995"/>
    </source>
</evidence>
<reference evidence="5 6" key="1">
    <citation type="submission" date="2017-12" db="EMBL/GenBank/DDBJ databases">
        <title>The whole genome sequence of the Acidipropionibacterium virtanenii sp. nov. type strain JS278.</title>
        <authorList>
            <person name="Laine P."/>
            <person name="Deptula P."/>
            <person name="Varmanen P."/>
            <person name="Auvinen P."/>
        </authorList>
    </citation>
    <scope>NUCLEOTIDE SEQUENCE [LARGE SCALE GENOMIC DNA]</scope>
    <source>
        <strain evidence="5 6">JS278</strain>
    </source>
</reference>
<dbReference type="SUPFAM" id="SSF53822">
    <property type="entry name" value="Periplasmic binding protein-like I"/>
    <property type="match status" value="1"/>
</dbReference>
<dbReference type="InterPro" id="IPR028082">
    <property type="entry name" value="Peripla_BP_I"/>
</dbReference>
<dbReference type="SUPFAM" id="SSF47413">
    <property type="entry name" value="lambda repressor-like DNA-binding domains"/>
    <property type="match status" value="1"/>
</dbReference>
<dbReference type="InterPro" id="IPR010982">
    <property type="entry name" value="Lambda_DNA-bd_dom_sf"/>
</dbReference>
<keyword evidence="2" id="KW-0238">DNA-binding</keyword>
<dbReference type="InterPro" id="IPR000843">
    <property type="entry name" value="HTH_LacI"/>
</dbReference>
<keyword evidence="3" id="KW-0804">Transcription</keyword>
<dbReference type="InterPro" id="IPR046335">
    <property type="entry name" value="LacI/GalR-like_sensor"/>
</dbReference>
<dbReference type="AlphaFoldDB" id="A0A344UW83"/>
<name>A0A344UW83_9ACTN</name>
<dbReference type="SMART" id="SM00354">
    <property type="entry name" value="HTH_LACI"/>
    <property type="match status" value="1"/>
</dbReference>
<dbReference type="Proteomes" id="UP000251995">
    <property type="component" value="Chromosome"/>
</dbReference>
<evidence type="ECO:0000259" key="4">
    <source>
        <dbReference type="PROSITE" id="PS50932"/>
    </source>
</evidence>
<dbReference type="CDD" id="cd01392">
    <property type="entry name" value="HTH_LacI"/>
    <property type="match status" value="1"/>
</dbReference>
<keyword evidence="6" id="KW-1185">Reference proteome</keyword>
<evidence type="ECO:0000256" key="1">
    <source>
        <dbReference type="ARBA" id="ARBA00023015"/>
    </source>
</evidence>
<dbReference type="Pfam" id="PF13377">
    <property type="entry name" value="Peripla_BP_3"/>
    <property type="match status" value="1"/>
</dbReference>
<keyword evidence="1" id="KW-0805">Transcription regulation</keyword>
<dbReference type="PANTHER" id="PTHR30146:SF109">
    <property type="entry name" value="HTH-TYPE TRANSCRIPTIONAL REGULATOR GALS"/>
    <property type="match status" value="1"/>
</dbReference>
<sequence length="352" mass="37054">MARPPKKVTIRDVARLAGTSTSTVSIAISGQGRISETTRRHVIDAADRLGWRPDRRASGLRQFNPRVVGIVYDAEQPFQARLLDCAYVAMRKQGIEVIVAAATPHHDEQACVAELRRNGCQALVTTGADLTDSEIAQVARRMPTMSLGREVHIGGVDTVACDSHRGSEMAVEFLVGLGHGDIVHVDGGGVPMTDMRTSGYAAAMARHGLAGRVRVIHGGVTLDAGIGAARALLAGESLPTGVTCFNDLCAAGLVRELRLLGVRVPEQVSVVGFDDAPTAADPTTALTTVGQDMDALADRAAKQLSLRIADGVPMRPGAEKVDIIEPSIVIRTTTAAPRSFALSPVRVPPTTG</sequence>
<dbReference type="GO" id="GO:0003700">
    <property type="term" value="F:DNA-binding transcription factor activity"/>
    <property type="evidence" value="ECO:0007669"/>
    <property type="project" value="TreeGrafter"/>
</dbReference>
<dbReference type="Gene3D" id="1.10.260.40">
    <property type="entry name" value="lambda repressor-like DNA-binding domains"/>
    <property type="match status" value="1"/>
</dbReference>
<dbReference type="CDD" id="cd06267">
    <property type="entry name" value="PBP1_LacI_sugar_binding-like"/>
    <property type="match status" value="1"/>
</dbReference>
<dbReference type="KEGG" id="acij:JS278_02392"/>